<evidence type="ECO:0000313" key="1">
    <source>
        <dbReference type="EMBL" id="CAB1445154.1"/>
    </source>
</evidence>
<accession>A0A9N7Z0C6</accession>
<gene>
    <name evidence="1" type="ORF">PLEPLA_LOCUS32885</name>
</gene>
<sequence>MESCLIPDISSKCLGNILRVDVGPLGGKQLEVAVVINNSSILITSRLASQCGFSMKTDQQGNAVIYVSLHSCFVHNVDDAFTTTLNLRLKGNRMAEDELHQVAETCRYAAWSSREIVCGRNYMEASERCGTLRGHVPVYMISSFMIRISIKATTFDATVKTRGEVDHI</sequence>
<dbReference type="AlphaFoldDB" id="A0A9N7Z0C6"/>
<dbReference type="PANTHER" id="PTHR47130">
    <property type="entry name" value="SI:DKEY-19B23.11-RELATED"/>
    <property type="match status" value="1"/>
</dbReference>
<dbReference type="Proteomes" id="UP001153269">
    <property type="component" value="Unassembled WGS sequence"/>
</dbReference>
<evidence type="ECO:0008006" key="3">
    <source>
        <dbReference type="Google" id="ProtNLM"/>
    </source>
</evidence>
<proteinExistence type="predicted"/>
<name>A0A9N7Z0C6_PLEPL</name>
<keyword evidence="2" id="KW-1185">Reference proteome</keyword>
<dbReference type="PANTHER" id="PTHR47130:SF3">
    <property type="entry name" value="ZONA PELLUCIDA PROTEIN"/>
    <property type="match status" value="1"/>
</dbReference>
<comment type="caution">
    <text evidence="1">The sequence shown here is derived from an EMBL/GenBank/DDBJ whole genome shotgun (WGS) entry which is preliminary data.</text>
</comment>
<dbReference type="EMBL" id="CADEAL010003557">
    <property type="protein sequence ID" value="CAB1445154.1"/>
    <property type="molecule type" value="Genomic_DNA"/>
</dbReference>
<reference evidence="1" key="1">
    <citation type="submission" date="2020-03" db="EMBL/GenBank/DDBJ databases">
        <authorList>
            <person name="Weist P."/>
        </authorList>
    </citation>
    <scope>NUCLEOTIDE SEQUENCE</scope>
</reference>
<protein>
    <recommendedName>
        <fullName evidence="3">ZP domain-containing protein</fullName>
    </recommendedName>
</protein>
<evidence type="ECO:0000313" key="2">
    <source>
        <dbReference type="Proteomes" id="UP001153269"/>
    </source>
</evidence>
<organism evidence="1 2">
    <name type="scientific">Pleuronectes platessa</name>
    <name type="common">European plaice</name>
    <dbReference type="NCBI Taxonomy" id="8262"/>
    <lineage>
        <taxon>Eukaryota</taxon>
        <taxon>Metazoa</taxon>
        <taxon>Chordata</taxon>
        <taxon>Craniata</taxon>
        <taxon>Vertebrata</taxon>
        <taxon>Euteleostomi</taxon>
        <taxon>Actinopterygii</taxon>
        <taxon>Neopterygii</taxon>
        <taxon>Teleostei</taxon>
        <taxon>Neoteleostei</taxon>
        <taxon>Acanthomorphata</taxon>
        <taxon>Carangaria</taxon>
        <taxon>Pleuronectiformes</taxon>
        <taxon>Pleuronectoidei</taxon>
        <taxon>Pleuronectidae</taxon>
        <taxon>Pleuronectes</taxon>
    </lineage>
</organism>